<comment type="caution">
    <text evidence="2">The sequence shown here is derived from an EMBL/GenBank/DDBJ whole genome shotgun (WGS) entry which is preliminary data.</text>
</comment>
<name>A0A2P8DUP7_9ACTN</name>
<dbReference type="InterPro" id="IPR036390">
    <property type="entry name" value="WH_DNA-bd_sf"/>
</dbReference>
<dbReference type="InterPro" id="IPR000835">
    <property type="entry name" value="HTH_MarR-typ"/>
</dbReference>
<dbReference type="RefSeq" id="WP_245928524.1">
    <property type="nucleotide sequence ID" value="NZ_PYGA01000001.1"/>
</dbReference>
<dbReference type="Pfam" id="PF01047">
    <property type="entry name" value="MarR"/>
    <property type="match status" value="1"/>
</dbReference>
<dbReference type="InterPro" id="IPR036388">
    <property type="entry name" value="WH-like_DNA-bd_sf"/>
</dbReference>
<evidence type="ECO:0000313" key="3">
    <source>
        <dbReference type="Proteomes" id="UP000240542"/>
    </source>
</evidence>
<feature type="domain" description="HTH marR-type" evidence="1">
    <location>
        <begin position="13"/>
        <end position="149"/>
    </location>
</feature>
<dbReference type="Proteomes" id="UP000240542">
    <property type="component" value="Unassembled WGS sequence"/>
</dbReference>
<evidence type="ECO:0000313" key="2">
    <source>
        <dbReference type="EMBL" id="PSL00932.1"/>
    </source>
</evidence>
<dbReference type="EMBL" id="PYGA01000001">
    <property type="protein sequence ID" value="PSL00932.1"/>
    <property type="molecule type" value="Genomic_DNA"/>
</dbReference>
<dbReference type="GO" id="GO:0003700">
    <property type="term" value="F:DNA-binding transcription factor activity"/>
    <property type="evidence" value="ECO:0007669"/>
    <property type="project" value="InterPro"/>
</dbReference>
<dbReference type="GO" id="GO:0003677">
    <property type="term" value="F:DNA binding"/>
    <property type="evidence" value="ECO:0007669"/>
    <property type="project" value="UniProtKB-KW"/>
</dbReference>
<keyword evidence="2" id="KW-0238">DNA-binding</keyword>
<dbReference type="PANTHER" id="PTHR33164">
    <property type="entry name" value="TRANSCRIPTIONAL REGULATOR, MARR FAMILY"/>
    <property type="match status" value="1"/>
</dbReference>
<dbReference type="InterPro" id="IPR039422">
    <property type="entry name" value="MarR/SlyA-like"/>
</dbReference>
<reference evidence="2 3" key="1">
    <citation type="submission" date="2018-03" db="EMBL/GenBank/DDBJ databases">
        <title>Genomic Encyclopedia of Archaeal and Bacterial Type Strains, Phase II (KMG-II): from individual species to whole genera.</title>
        <authorList>
            <person name="Goeker M."/>
        </authorList>
    </citation>
    <scope>NUCLEOTIDE SEQUENCE [LARGE SCALE GENOMIC DNA]</scope>
    <source>
        <strain evidence="2 3">DSM 45312</strain>
    </source>
</reference>
<proteinExistence type="predicted"/>
<dbReference type="SMART" id="SM00347">
    <property type="entry name" value="HTH_MARR"/>
    <property type="match status" value="1"/>
</dbReference>
<evidence type="ECO:0000259" key="1">
    <source>
        <dbReference type="PROSITE" id="PS50995"/>
    </source>
</evidence>
<sequence length="163" mass="17763">MSSDDGPAVGPRRAELLGRLGDAGRRMSNAAVMFHTVLSEKLGMSSTDWKTLDLLDRHGPLTAGELVRHSGLAPASITGVIDRLERSGHVSRSRDENDRRRVVVSLDKSRLAEVGSSFEGLTGELAKLYGEYDDDQLALILDFVERSTEIQSRATVELRTQGG</sequence>
<organism evidence="2 3">
    <name type="scientific">Murinocardiopsis flavida</name>
    <dbReference type="NCBI Taxonomy" id="645275"/>
    <lineage>
        <taxon>Bacteria</taxon>
        <taxon>Bacillati</taxon>
        <taxon>Actinomycetota</taxon>
        <taxon>Actinomycetes</taxon>
        <taxon>Streptosporangiales</taxon>
        <taxon>Nocardiopsidaceae</taxon>
        <taxon>Murinocardiopsis</taxon>
    </lineage>
</organism>
<dbReference type="Gene3D" id="1.10.10.10">
    <property type="entry name" value="Winged helix-like DNA-binding domain superfamily/Winged helix DNA-binding domain"/>
    <property type="match status" value="1"/>
</dbReference>
<gene>
    <name evidence="2" type="ORF">CLV63_101411</name>
</gene>
<protein>
    <submittedName>
        <fullName evidence="2">DNA-binding MarR family transcriptional regulator</fullName>
    </submittedName>
</protein>
<dbReference type="PROSITE" id="PS50995">
    <property type="entry name" value="HTH_MARR_2"/>
    <property type="match status" value="1"/>
</dbReference>
<dbReference type="PANTHER" id="PTHR33164:SF106">
    <property type="entry name" value="TRANSCRIPTIONAL REGULATORY PROTEIN"/>
    <property type="match status" value="1"/>
</dbReference>
<keyword evidence="3" id="KW-1185">Reference proteome</keyword>
<accession>A0A2P8DUP7</accession>
<dbReference type="AlphaFoldDB" id="A0A2P8DUP7"/>
<dbReference type="SUPFAM" id="SSF46785">
    <property type="entry name" value="Winged helix' DNA-binding domain"/>
    <property type="match status" value="1"/>
</dbReference>
<dbReference type="GO" id="GO:0006950">
    <property type="term" value="P:response to stress"/>
    <property type="evidence" value="ECO:0007669"/>
    <property type="project" value="TreeGrafter"/>
</dbReference>